<evidence type="ECO:0000313" key="2">
    <source>
        <dbReference type="EMBL" id="PSS25408.1"/>
    </source>
</evidence>
<dbReference type="OrthoDB" id="3920481at2759"/>
<dbReference type="GeneID" id="36574385"/>
<dbReference type="EMBL" id="KZ679007">
    <property type="protein sequence ID" value="PSS25408.1"/>
    <property type="molecule type" value="Genomic_DNA"/>
</dbReference>
<proteinExistence type="predicted"/>
<reference evidence="2 3" key="1">
    <citation type="journal article" date="2018" name="New Phytol.">
        <title>Comparative genomics and transcriptomics depict ericoid mycorrhizal fungi as versatile saprotrophs and plant mutualists.</title>
        <authorList>
            <person name="Martino E."/>
            <person name="Morin E."/>
            <person name="Grelet G.A."/>
            <person name="Kuo A."/>
            <person name="Kohler A."/>
            <person name="Daghino S."/>
            <person name="Barry K.W."/>
            <person name="Cichocki N."/>
            <person name="Clum A."/>
            <person name="Dockter R.B."/>
            <person name="Hainaut M."/>
            <person name="Kuo R.C."/>
            <person name="LaButti K."/>
            <person name="Lindahl B.D."/>
            <person name="Lindquist E.A."/>
            <person name="Lipzen A."/>
            <person name="Khouja H.R."/>
            <person name="Magnuson J."/>
            <person name="Murat C."/>
            <person name="Ohm R.A."/>
            <person name="Singer S.W."/>
            <person name="Spatafora J.W."/>
            <person name="Wang M."/>
            <person name="Veneault-Fourrey C."/>
            <person name="Henrissat B."/>
            <person name="Grigoriev I.V."/>
            <person name="Martin F.M."/>
            <person name="Perotto S."/>
        </authorList>
    </citation>
    <scope>NUCLEOTIDE SEQUENCE [LARGE SCALE GENOMIC DNA]</scope>
    <source>
        <strain evidence="2 3">ATCC 22711</strain>
    </source>
</reference>
<evidence type="ECO:0000313" key="3">
    <source>
        <dbReference type="Proteomes" id="UP000241818"/>
    </source>
</evidence>
<sequence>MAGPHLQIQTEVSFSPRSSRPDTLRPDSFSLPRPQSQPPTTSSHAHRASTCSISSDSTSSACSPQETFRNFAIDFGQARVEVLRCSRCAKSVETVSRSRSADGSRRVSNDEAMANGMVSFGHNLYYCDRCAKIVGYT</sequence>
<feature type="compositionally biased region" description="Low complexity" evidence="1">
    <location>
        <begin position="38"/>
        <end position="62"/>
    </location>
</feature>
<organism evidence="2 3">
    <name type="scientific">Amorphotheca resinae ATCC 22711</name>
    <dbReference type="NCBI Taxonomy" id="857342"/>
    <lineage>
        <taxon>Eukaryota</taxon>
        <taxon>Fungi</taxon>
        <taxon>Dikarya</taxon>
        <taxon>Ascomycota</taxon>
        <taxon>Pezizomycotina</taxon>
        <taxon>Leotiomycetes</taxon>
        <taxon>Helotiales</taxon>
        <taxon>Amorphothecaceae</taxon>
        <taxon>Amorphotheca</taxon>
    </lineage>
</organism>
<dbReference type="InParanoid" id="A0A2T3BAT2"/>
<evidence type="ECO:0000256" key="1">
    <source>
        <dbReference type="SAM" id="MobiDB-lite"/>
    </source>
</evidence>
<dbReference type="AlphaFoldDB" id="A0A2T3BAT2"/>
<dbReference type="Proteomes" id="UP000241818">
    <property type="component" value="Unassembled WGS sequence"/>
</dbReference>
<name>A0A2T3BAT2_AMORE</name>
<feature type="region of interest" description="Disordered" evidence="1">
    <location>
        <begin position="1"/>
        <end position="62"/>
    </location>
</feature>
<feature type="compositionally biased region" description="Polar residues" evidence="1">
    <location>
        <begin position="7"/>
        <end position="18"/>
    </location>
</feature>
<accession>A0A2T3BAT2</accession>
<dbReference type="RefSeq" id="XP_024724007.1">
    <property type="nucleotide sequence ID" value="XM_024866304.1"/>
</dbReference>
<keyword evidence="3" id="KW-1185">Reference proteome</keyword>
<protein>
    <submittedName>
        <fullName evidence="2">Uncharacterized protein</fullName>
    </submittedName>
</protein>
<gene>
    <name evidence="2" type="ORF">M430DRAFT_33135</name>
</gene>